<dbReference type="SMART" id="SM00368">
    <property type="entry name" value="LRR_RI"/>
    <property type="match status" value="8"/>
</dbReference>
<protein>
    <submittedName>
        <fullName evidence="2">Chromosome undetermined SCAF10102, whole genome shotgun sequence</fullName>
    </submittedName>
</protein>
<dbReference type="EMBL" id="CAAE01010102">
    <property type="protein sequence ID" value="CAF92620.1"/>
    <property type="molecule type" value="Genomic_DNA"/>
</dbReference>
<dbReference type="Gene3D" id="3.80.10.10">
    <property type="entry name" value="Ribonuclease Inhibitor"/>
    <property type="match status" value="3"/>
</dbReference>
<evidence type="ECO:0000313" key="2">
    <source>
        <dbReference type="EMBL" id="CAF92620.1"/>
    </source>
</evidence>
<accession>Q4T3B2</accession>
<dbReference type="OrthoDB" id="272549at2759"/>
<evidence type="ECO:0000256" key="1">
    <source>
        <dbReference type="ARBA" id="ARBA00022737"/>
    </source>
</evidence>
<name>Q4T3B2_TETNG</name>
<organism evidence="2">
    <name type="scientific">Tetraodon nigroviridis</name>
    <name type="common">Spotted green pufferfish</name>
    <name type="synonym">Chelonodon nigroviridis</name>
    <dbReference type="NCBI Taxonomy" id="99883"/>
    <lineage>
        <taxon>Eukaryota</taxon>
        <taxon>Metazoa</taxon>
        <taxon>Chordata</taxon>
        <taxon>Craniata</taxon>
        <taxon>Vertebrata</taxon>
        <taxon>Euteleostomi</taxon>
        <taxon>Actinopterygii</taxon>
        <taxon>Neopterygii</taxon>
        <taxon>Teleostei</taxon>
        <taxon>Neoteleostei</taxon>
        <taxon>Acanthomorphata</taxon>
        <taxon>Eupercaria</taxon>
        <taxon>Tetraodontiformes</taxon>
        <taxon>Tetradontoidea</taxon>
        <taxon>Tetraodontidae</taxon>
        <taxon>Tetraodon</taxon>
    </lineage>
</organism>
<feature type="non-terminal residue" evidence="2">
    <location>
        <position position="403"/>
    </location>
</feature>
<gene>
    <name evidence="2" type="ORF">GSTENG00007928001</name>
</gene>
<keyword evidence="1" id="KW-0677">Repeat</keyword>
<proteinExistence type="predicted"/>
<dbReference type="PANTHER" id="PTHR24111">
    <property type="entry name" value="LEUCINE-RICH REPEAT-CONTAINING PROTEIN 34"/>
    <property type="match status" value="1"/>
</dbReference>
<dbReference type="KEGG" id="tng:GSTEN00007928G001"/>
<dbReference type="Pfam" id="PF13516">
    <property type="entry name" value="LRR_6"/>
    <property type="match status" value="6"/>
</dbReference>
<sequence>PHQSPSHRVATATDTSATMTVTSESFSEFYTSACSEHQIQINPHILEVLETMLLTESVTLNLSGSKGMKRVQRLDDRDALAVSKCLKNNRRVTGLDVSYNNITDEGLRHLADLLRGDSTLNFLDLRFNECQADSAAVLAKILQGNRTLFSLRLSGNKIGDRGGTQLATMLQVNDSLMELELSACDLGIHSVMMLAHVLRSNRSLRCVDFSQSLLISHQEEWLVHVSNMLVVNSTLLELRLGMAGITDTGVQRLAEGLQLNHSLRYLDLRCNSLSCDGGFYLAEVLRRNPTLDVIDLSFNRIQDEGAVHLSRALSLPGCGLRALSVRSNSIRTEGLLSLARAVKVNASLTDINIWGNYLEEPVSQAFHQLISSQRLLPDRTDVTAYEVDGRVFLAEVSNSLDKH</sequence>
<reference evidence="2" key="2">
    <citation type="submission" date="2004-02" db="EMBL/GenBank/DDBJ databases">
        <authorList>
            <consortium name="Genoscope"/>
            <consortium name="Whitehead Institute Centre for Genome Research"/>
        </authorList>
    </citation>
    <scope>NUCLEOTIDE SEQUENCE</scope>
</reference>
<dbReference type="InterPro" id="IPR052201">
    <property type="entry name" value="LRR-containing_regulator"/>
</dbReference>
<reference evidence="2" key="1">
    <citation type="journal article" date="2004" name="Nature">
        <title>Genome duplication in the teleost fish Tetraodon nigroviridis reveals the early vertebrate proto-karyotype.</title>
        <authorList>
            <person name="Jaillon O."/>
            <person name="Aury J.-M."/>
            <person name="Brunet F."/>
            <person name="Petit J.-L."/>
            <person name="Stange-Thomann N."/>
            <person name="Mauceli E."/>
            <person name="Bouneau L."/>
            <person name="Fischer C."/>
            <person name="Ozouf-Costaz C."/>
            <person name="Bernot A."/>
            <person name="Nicaud S."/>
            <person name="Jaffe D."/>
            <person name="Fisher S."/>
            <person name="Lutfalla G."/>
            <person name="Dossat C."/>
            <person name="Segurens B."/>
            <person name="Dasilva C."/>
            <person name="Salanoubat M."/>
            <person name="Levy M."/>
            <person name="Boudet N."/>
            <person name="Castellano S."/>
            <person name="Anthouard V."/>
            <person name="Jubin C."/>
            <person name="Castelli V."/>
            <person name="Katinka M."/>
            <person name="Vacherie B."/>
            <person name="Biemont C."/>
            <person name="Skalli Z."/>
            <person name="Cattolico L."/>
            <person name="Poulain J."/>
            <person name="De Berardinis V."/>
            <person name="Cruaud C."/>
            <person name="Duprat S."/>
            <person name="Brottier P."/>
            <person name="Coutanceau J.-P."/>
            <person name="Gouzy J."/>
            <person name="Parra G."/>
            <person name="Lardier G."/>
            <person name="Chapple C."/>
            <person name="McKernan K.J."/>
            <person name="McEwan P."/>
            <person name="Bosak S."/>
            <person name="Kellis M."/>
            <person name="Volff J.-N."/>
            <person name="Guigo R."/>
            <person name="Zody M.C."/>
            <person name="Mesirov J."/>
            <person name="Lindblad-Toh K."/>
            <person name="Birren B."/>
            <person name="Nusbaum C."/>
            <person name="Kahn D."/>
            <person name="Robinson-Rechavi M."/>
            <person name="Laudet V."/>
            <person name="Schachter V."/>
            <person name="Quetier F."/>
            <person name="Saurin W."/>
            <person name="Scarpelli C."/>
            <person name="Wincker P."/>
            <person name="Lander E.S."/>
            <person name="Weissenbach J."/>
            <person name="Roest Crollius H."/>
        </authorList>
    </citation>
    <scope>NUCLEOTIDE SEQUENCE [LARGE SCALE GENOMIC DNA]</scope>
</reference>
<dbReference type="InterPro" id="IPR001611">
    <property type="entry name" value="Leu-rich_rpt"/>
</dbReference>
<dbReference type="InterPro" id="IPR032675">
    <property type="entry name" value="LRR_dom_sf"/>
</dbReference>
<dbReference type="SUPFAM" id="SSF52047">
    <property type="entry name" value="RNI-like"/>
    <property type="match status" value="1"/>
</dbReference>
<dbReference type="PANTHER" id="PTHR24111:SF4">
    <property type="entry name" value="LEUCINE-RICH REPEAT-CONTAINING PROTEIN 34"/>
    <property type="match status" value="1"/>
</dbReference>
<dbReference type="AlphaFoldDB" id="Q4T3B2"/>
<feature type="non-terminal residue" evidence="2">
    <location>
        <position position="1"/>
    </location>
</feature>